<reference evidence="2" key="1">
    <citation type="submission" date="2015-04" db="UniProtKB">
        <authorList>
            <consortium name="EnsemblPlants"/>
        </authorList>
    </citation>
    <scope>IDENTIFICATION</scope>
</reference>
<evidence type="ECO:0000256" key="1">
    <source>
        <dbReference type="SAM" id="MobiDB-lite"/>
    </source>
</evidence>
<feature type="compositionally biased region" description="Low complexity" evidence="1">
    <location>
        <begin position="12"/>
        <end position="23"/>
    </location>
</feature>
<reference evidence="2" key="2">
    <citation type="submission" date="2018-05" db="EMBL/GenBank/DDBJ databases">
        <title>OmerRS3 (Oryza meridionalis Reference Sequence Version 3).</title>
        <authorList>
            <person name="Zhang J."/>
            <person name="Kudrna D."/>
            <person name="Lee S."/>
            <person name="Talag J."/>
            <person name="Welchert J."/>
            <person name="Wing R.A."/>
        </authorList>
    </citation>
    <scope>NUCLEOTIDE SEQUENCE [LARGE SCALE GENOMIC DNA]</scope>
    <source>
        <strain evidence="2">cv. OR44</strain>
    </source>
</reference>
<accession>A0A0E0EKB7</accession>
<name>A0A0E0EKB7_9ORYZ</name>
<sequence length="96" mass="9584">METLAPDGGGSADPTVAAPAATDPAVAGQTEANPTVAVGRLVVVCGCAAPSCLLVILVGGGAKDGAACSRPPPRRWQRQRWVRTGMAPVVPGQPEV</sequence>
<dbReference type="HOGENOM" id="CLU_2363301_0_0_1"/>
<feature type="region of interest" description="Disordered" evidence="1">
    <location>
        <begin position="1"/>
        <end position="23"/>
    </location>
</feature>
<dbReference type="Gramene" id="OMERI08G09120.1">
    <property type="protein sequence ID" value="OMERI08G09120.1"/>
    <property type="gene ID" value="OMERI08G09120"/>
</dbReference>
<dbReference type="AlphaFoldDB" id="A0A0E0EKB7"/>
<organism evidence="2">
    <name type="scientific">Oryza meridionalis</name>
    <dbReference type="NCBI Taxonomy" id="40149"/>
    <lineage>
        <taxon>Eukaryota</taxon>
        <taxon>Viridiplantae</taxon>
        <taxon>Streptophyta</taxon>
        <taxon>Embryophyta</taxon>
        <taxon>Tracheophyta</taxon>
        <taxon>Spermatophyta</taxon>
        <taxon>Magnoliopsida</taxon>
        <taxon>Liliopsida</taxon>
        <taxon>Poales</taxon>
        <taxon>Poaceae</taxon>
        <taxon>BOP clade</taxon>
        <taxon>Oryzoideae</taxon>
        <taxon>Oryzeae</taxon>
        <taxon>Oryzinae</taxon>
        <taxon>Oryza</taxon>
    </lineage>
</organism>
<evidence type="ECO:0000313" key="2">
    <source>
        <dbReference type="EnsemblPlants" id="OMERI08G09120.1"/>
    </source>
</evidence>
<proteinExistence type="predicted"/>
<evidence type="ECO:0000313" key="3">
    <source>
        <dbReference type="Proteomes" id="UP000008021"/>
    </source>
</evidence>
<keyword evidence="3" id="KW-1185">Reference proteome</keyword>
<dbReference type="EnsemblPlants" id="OMERI08G09120.1">
    <property type="protein sequence ID" value="OMERI08G09120.1"/>
    <property type="gene ID" value="OMERI08G09120"/>
</dbReference>
<dbReference type="Proteomes" id="UP000008021">
    <property type="component" value="Chromosome 8"/>
</dbReference>
<protein>
    <submittedName>
        <fullName evidence="2">Uncharacterized protein</fullName>
    </submittedName>
</protein>